<evidence type="ECO:0000256" key="1">
    <source>
        <dbReference type="ARBA" id="ARBA00022737"/>
    </source>
</evidence>
<dbReference type="PROSITE" id="PS00018">
    <property type="entry name" value="EF_HAND_1"/>
    <property type="match status" value="1"/>
</dbReference>
<feature type="compositionally biased region" description="Acidic residues" evidence="5">
    <location>
        <begin position="905"/>
        <end position="914"/>
    </location>
</feature>
<dbReference type="InterPro" id="IPR052628">
    <property type="entry name" value="CFAP70"/>
</dbReference>
<evidence type="ECO:0000313" key="6">
    <source>
        <dbReference type="EMBL" id="EER02174.1"/>
    </source>
</evidence>
<feature type="region of interest" description="Disordered" evidence="5">
    <location>
        <begin position="892"/>
        <end position="927"/>
    </location>
</feature>
<dbReference type="InParanoid" id="C5LM43"/>
<dbReference type="InterPro" id="IPR011717">
    <property type="entry name" value="TPR-4"/>
</dbReference>
<dbReference type="GO" id="GO:0042802">
    <property type="term" value="F:identical protein binding"/>
    <property type="evidence" value="ECO:0007669"/>
    <property type="project" value="InterPro"/>
</dbReference>
<dbReference type="InterPro" id="IPR019734">
    <property type="entry name" value="TPR_rpt"/>
</dbReference>
<feature type="repeat" description="TPR" evidence="4">
    <location>
        <begin position="1003"/>
        <end position="1036"/>
    </location>
</feature>
<dbReference type="OMA" id="ERRCITK"/>
<name>C5LM43_PERM5</name>
<gene>
    <name evidence="6" type="ORF">Pmar_PMAR008955</name>
</gene>
<evidence type="ECO:0000256" key="4">
    <source>
        <dbReference type="PROSITE-ProRule" id="PRU00339"/>
    </source>
</evidence>
<dbReference type="SMART" id="SM00028">
    <property type="entry name" value="TPR"/>
    <property type="match status" value="3"/>
</dbReference>
<dbReference type="Pfam" id="PF13181">
    <property type="entry name" value="TPR_8"/>
    <property type="match status" value="1"/>
</dbReference>
<dbReference type="SUPFAM" id="SSF47473">
    <property type="entry name" value="EF-hand"/>
    <property type="match status" value="1"/>
</dbReference>
<dbReference type="Pfam" id="PF07721">
    <property type="entry name" value="TPR_4"/>
    <property type="match status" value="2"/>
</dbReference>
<dbReference type="GO" id="GO:0070062">
    <property type="term" value="C:extracellular exosome"/>
    <property type="evidence" value="ECO:0007669"/>
    <property type="project" value="TreeGrafter"/>
</dbReference>
<dbReference type="AlphaFoldDB" id="C5LM43"/>
<dbReference type="PANTHER" id="PTHR44314:SF1">
    <property type="entry name" value="CILIA- AND FLAGELLA-ASSOCIATED PROTEIN 70"/>
    <property type="match status" value="1"/>
</dbReference>
<feature type="repeat" description="TPR" evidence="4">
    <location>
        <begin position="1040"/>
        <end position="1073"/>
    </location>
</feature>
<dbReference type="InterPro" id="IPR011992">
    <property type="entry name" value="EF-hand-dom_pair"/>
</dbReference>
<dbReference type="PANTHER" id="PTHR44314">
    <property type="entry name" value="CILIA- AND FLAGELLA-ASSOCIATED PROTEIN 70"/>
    <property type="match status" value="1"/>
</dbReference>
<keyword evidence="3" id="KW-0106">Calcium</keyword>
<dbReference type="Proteomes" id="UP000007800">
    <property type="component" value="Unassembled WGS sequence"/>
</dbReference>
<organism evidence="7">
    <name type="scientific">Perkinsus marinus (strain ATCC 50983 / TXsc)</name>
    <dbReference type="NCBI Taxonomy" id="423536"/>
    <lineage>
        <taxon>Eukaryota</taxon>
        <taxon>Sar</taxon>
        <taxon>Alveolata</taxon>
        <taxon>Perkinsozoa</taxon>
        <taxon>Perkinsea</taxon>
        <taxon>Perkinsida</taxon>
        <taxon>Perkinsidae</taxon>
        <taxon>Perkinsus</taxon>
    </lineage>
</organism>
<dbReference type="GO" id="GO:0031514">
    <property type="term" value="C:motile cilium"/>
    <property type="evidence" value="ECO:0007669"/>
    <property type="project" value="TreeGrafter"/>
</dbReference>
<sequence>MLLLIPRYNLPKPLLELSGGDQVNLRGMQLRSGKLYRWAVPAAGDDHAEDGGEEALAYGVADVRVGADEFRNKMEALGYPAGPLAIWALFKTLADNEPQERRCITKACVDRAFSKKDGMEGMVEAVELAGRLQKVFGAPEEALAGIVRSGQPGPVNEIVTKKQLAAWLQQTDVGAEEEILEETNSSGDGKSLADRVFDFLGVTEVDRGLDVYHITAMYLYRRVEMVKKAEGLRDVCVAHSGSLGKAFESMGSEEGVDVHEFIAYMEAAPSGPAAAASSDELEYIFHWLDSDRDGYVSAGDMLMLEDLDALEALLHIKAVAVELNTNEGGKGRTLEDILLCQEGNGGITGGHILNFLSHGYQSVVDDMMVEGMAKLDVVGLCKVVDGFRPWALERFNTIDDFLLCLAKGMAAEANQPGKDPFVKWGSNPTVAAYEGRRFLEVVRALHCGSMRHAEDQWVHIDISVPEVPLEKEGQKKKGGQKNVGAGSSNVESMKSLAERYRGKARIPLGRGTALVVTGDPQGSCDNNKEEDGEGLPTYETTGTFIRYSLSVDHPVDALDTRIQIPSATPSEGPLEYIVPELAEEPRELSLQQECIEEIAASVDEHLLPGILSLQSDGEAQESRVAAEALMNDVRSVVSKLAARGAQRSKDRHLAAAAPCVWKEYVPSSELFMESMGLADRALEAVLMSRSMSRDEECWRPREARDTAGEEKLRRVLYAAHIADLSARYARLSFEAETNGWPDRAVLFFEKRLELDMEDPQLWFRYARLLCRVASTYGGPEGHKTIRKIKAISALQRCLALCGLSGTLAHIPADPSVRRRVPVPALTALAVLLADQGEVDAALRVFSFILRLGEHQRCPKGTFLLLALVLHQIDQWRLRDKYLKLAAVDATGDAEQGETDRTEGGVQDDADEEDGGAQPSCDADGMSMRPKTCGIPVGDIPVLDVIRELIALGLGEMTQSILGHAADADQARLTLEPLLKLAGNFHLAVDIVEKLILGDSDRDQAAWLYRGECYFRLGRKGDALDSFQKATRTFTSPPEDSIVYLRMGTLYSELGQLTEASEAFRTSLTYEQTSLAWLGLALVERKRCKSSLSLLKAANALDPYRAGVWADLCVELLRSDDAVGAAKALQAFMRTSCMVFSTVDRRAEIEFLSGEVRCLDFLTELVDGLLGHGKFAKEAEKLIRLYQRRGVTGVAKSFRVTELLARSLAQQGKWKEACAELEEAARKAKVSD</sequence>
<dbReference type="InterPro" id="IPR011990">
    <property type="entry name" value="TPR-like_helical_dom_sf"/>
</dbReference>
<keyword evidence="1" id="KW-0677">Repeat</keyword>
<dbReference type="GO" id="GO:0060271">
    <property type="term" value="P:cilium assembly"/>
    <property type="evidence" value="ECO:0007669"/>
    <property type="project" value="TreeGrafter"/>
</dbReference>
<dbReference type="SUPFAM" id="SSF48452">
    <property type="entry name" value="TPR-like"/>
    <property type="match status" value="1"/>
</dbReference>
<proteinExistence type="predicted"/>
<dbReference type="Pfam" id="PF13432">
    <property type="entry name" value="TPR_16"/>
    <property type="match status" value="1"/>
</dbReference>
<dbReference type="OrthoDB" id="418911at2759"/>
<dbReference type="GeneID" id="9055078"/>
<protein>
    <submittedName>
        <fullName evidence="6">Uncharacterized protein</fullName>
    </submittedName>
</protein>
<evidence type="ECO:0000256" key="2">
    <source>
        <dbReference type="ARBA" id="ARBA00022803"/>
    </source>
</evidence>
<evidence type="ECO:0000256" key="3">
    <source>
        <dbReference type="ARBA" id="ARBA00022837"/>
    </source>
</evidence>
<keyword evidence="7" id="KW-1185">Reference proteome</keyword>
<dbReference type="RefSeq" id="XP_002769456.1">
    <property type="nucleotide sequence ID" value="XM_002769410.1"/>
</dbReference>
<evidence type="ECO:0000256" key="5">
    <source>
        <dbReference type="SAM" id="MobiDB-lite"/>
    </source>
</evidence>
<feature type="region of interest" description="Disordered" evidence="5">
    <location>
        <begin position="469"/>
        <end position="489"/>
    </location>
</feature>
<accession>C5LM43</accession>
<dbReference type="InterPro" id="IPR018247">
    <property type="entry name" value="EF_Hand_1_Ca_BS"/>
</dbReference>
<evidence type="ECO:0000313" key="7">
    <source>
        <dbReference type="Proteomes" id="UP000007800"/>
    </source>
</evidence>
<dbReference type="Gene3D" id="1.25.40.10">
    <property type="entry name" value="Tetratricopeptide repeat domain"/>
    <property type="match status" value="2"/>
</dbReference>
<dbReference type="PROSITE" id="PS50005">
    <property type="entry name" value="TPR"/>
    <property type="match status" value="2"/>
</dbReference>
<dbReference type="GO" id="GO:0003341">
    <property type="term" value="P:cilium movement"/>
    <property type="evidence" value="ECO:0007669"/>
    <property type="project" value="TreeGrafter"/>
</dbReference>
<reference evidence="6 7" key="1">
    <citation type="submission" date="2008-07" db="EMBL/GenBank/DDBJ databases">
        <authorList>
            <person name="El-Sayed N."/>
            <person name="Caler E."/>
            <person name="Inman J."/>
            <person name="Amedeo P."/>
            <person name="Hass B."/>
            <person name="Wortman J."/>
        </authorList>
    </citation>
    <scope>NUCLEOTIDE SEQUENCE [LARGE SCALE GENOMIC DNA]</scope>
    <source>
        <strain evidence="7">ATCC 50983 / TXsc</strain>
    </source>
</reference>
<dbReference type="EMBL" id="GG683392">
    <property type="protein sequence ID" value="EER02174.1"/>
    <property type="molecule type" value="Genomic_DNA"/>
</dbReference>
<keyword evidence="2 4" id="KW-0802">TPR repeat</keyword>
<feature type="region of interest" description="Disordered" evidence="5">
    <location>
        <begin position="517"/>
        <end position="536"/>
    </location>
</feature>